<protein>
    <submittedName>
        <fullName evidence="4">GNAT superfamily N-acetyltransferase</fullName>
    </submittedName>
</protein>
<evidence type="ECO:0000259" key="3">
    <source>
        <dbReference type="PROSITE" id="PS51186"/>
    </source>
</evidence>
<dbReference type="Gene3D" id="3.40.630.30">
    <property type="match status" value="1"/>
</dbReference>
<dbReference type="InterPro" id="IPR016181">
    <property type="entry name" value="Acyl_CoA_acyltransferase"/>
</dbReference>
<dbReference type="EMBL" id="JACBYQ010000002">
    <property type="protein sequence ID" value="NYE95821.1"/>
    <property type="molecule type" value="Genomic_DNA"/>
</dbReference>
<dbReference type="GO" id="GO:0016747">
    <property type="term" value="F:acyltransferase activity, transferring groups other than amino-acyl groups"/>
    <property type="evidence" value="ECO:0007669"/>
    <property type="project" value="InterPro"/>
</dbReference>
<dbReference type="SUPFAM" id="SSF55729">
    <property type="entry name" value="Acyl-CoA N-acyltransferases (Nat)"/>
    <property type="match status" value="1"/>
</dbReference>
<keyword evidence="2" id="KW-0012">Acyltransferase</keyword>
<evidence type="ECO:0000313" key="5">
    <source>
        <dbReference type="Proteomes" id="UP000521748"/>
    </source>
</evidence>
<proteinExistence type="predicted"/>
<dbReference type="InterPro" id="IPR050832">
    <property type="entry name" value="Bact_Acetyltransf"/>
</dbReference>
<dbReference type="PROSITE" id="PS51186">
    <property type="entry name" value="GNAT"/>
    <property type="match status" value="1"/>
</dbReference>
<keyword evidence="1 4" id="KW-0808">Transferase</keyword>
<name>A0A7Y9LUI0_9MICC</name>
<organism evidence="4 5">
    <name type="scientific">Psychromicrobium silvestre</name>
    <dbReference type="NCBI Taxonomy" id="1645614"/>
    <lineage>
        <taxon>Bacteria</taxon>
        <taxon>Bacillati</taxon>
        <taxon>Actinomycetota</taxon>
        <taxon>Actinomycetes</taxon>
        <taxon>Micrococcales</taxon>
        <taxon>Micrococcaceae</taxon>
        <taxon>Psychromicrobium</taxon>
    </lineage>
</organism>
<evidence type="ECO:0000256" key="1">
    <source>
        <dbReference type="ARBA" id="ARBA00022679"/>
    </source>
</evidence>
<dbReference type="CDD" id="cd04301">
    <property type="entry name" value="NAT_SF"/>
    <property type="match status" value="1"/>
</dbReference>
<dbReference type="InterPro" id="IPR000182">
    <property type="entry name" value="GNAT_dom"/>
</dbReference>
<reference evidence="4 5" key="1">
    <citation type="submission" date="2020-07" db="EMBL/GenBank/DDBJ databases">
        <title>Sequencing the genomes of 1000 actinobacteria strains.</title>
        <authorList>
            <person name="Klenk H.-P."/>
        </authorList>
    </citation>
    <scope>NUCLEOTIDE SEQUENCE [LARGE SCALE GENOMIC DNA]</scope>
    <source>
        <strain evidence="4 5">DSM 102047</strain>
    </source>
</reference>
<keyword evidence="5" id="KW-1185">Reference proteome</keyword>
<dbReference type="Proteomes" id="UP000521748">
    <property type="component" value="Unassembled WGS sequence"/>
</dbReference>
<dbReference type="AlphaFoldDB" id="A0A7Y9LUI0"/>
<comment type="caution">
    <text evidence="4">The sequence shown here is derived from an EMBL/GenBank/DDBJ whole genome shotgun (WGS) entry which is preliminary data.</text>
</comment>
<accession>A0A7Y9LUI0</accession>
<dbReference type="PANTHER" id="PTHR43877">
    <property type="entry name" value="AMINOALKYLPHOSPHONATE N-ACETYLTRANSFERASE-RELATED-RELATED"/>
    <property type="match status" value="1"/>
</dbReference>
<sequence length="181" mass="19991">MRSLILFPVLATPETASMAWSAKPAAVRLGTAADIEPCLELWAETVRARDGAEVDPSQLHIQLERARLKFLGAVNAFLVTEDELGLTGFALAVPHEPADDGTHLALIGTRPRAQGRGVGRALLQELTRFRRESGDRALDLRVLTGNSGARRLYQKLGWLEVGKPEPHEVTGKLFQRYELRF</sequence>
<dbReference type="PANTHER" id="PTHR43877:SF2">
    <property type="entry name" value="AMINOALKYLPHOSPHONATE N-ACETYLTRANSFERASE-RELATED"/>
    <property type="match status" value="1"/>
</dbReference>
<evidence type="ECO:0000256" key="2">
    <source>
        <dbReference type="ARBA" id="ARBA00023315"/>
    </source>
</evidence>
<gene>
    <name evidence="4" type="ORF">FHU41_002071</name>
</gene>
<evidence type="ECO:0000313" key="4">
    <source>
        <dbReference type="EMBL" id="NYE95821.1"/>
    </source>
</evidence>
<feature type="domain" description="N-acetyltransferase" evidence="3">
    <location>
        <begin position="25"/>
        <end position="181"/>
    </location>
</feature>
<dbReference type="Pfam" id="PF00583">
    <property type="entry name" value="Acetyltransf_1"/>
    <property type="match status" value="1"/>
</dbReference>